<evidence type="ECO:0000256" key="11">
    <source>
        <dbReference type="ARBA" id="ARBA00022968"/>
    </source>
</evidence>
<keyword evidence="13" id="KW-0333">Golgi apparatus</keyword>
<dbReference type="PANTHER" id="PTHR10859">
    <property type="entry name" value="GLYCOSYL TRANSFERASE"/>
    <property type="match status" value="1"/>
</dbReference>
<keyword evidence="20" id="KW-1185">Reference proteome</keyword>
<protein>
    <recommendedName>
        <fullName evidence="6">dolichyl-phosphate beta-glucosyltransferase</fullName>
        <ecNumber evidence="6">2.4.1.117</ecNumber>
    </recommendedName>
</protein>
<evidence type="ECO:0000313" key="20">
    <source>
        <dbReference type="Proteomes" id="UP000235145"/>
    </source>
</evidence>
<dbReference type="GO" id="GO:0030136">
    <property type="term" value="C:clathrin-coated vesicle"/>
    <property type="evidence" value="ECO:0007669"/>
    <property type="project" value="UniProtKB-SubCell"/>
</dbReference>
<evidence type="ECO:0000256" key="15">
    <source>
        <dbReference type="ARBA" id="ARBA00023329"/>
    </source>
</evidence>
<dbReference type="CDD" id="cd03571">
    <property type="entry name" value="ENTH"/>
    <property type="match status" value="1"/>
</dbReference>
<evidence type="ECO:0000256" key="9">
    <source>
        <dbReference type="ARBA" id="ARBA00022692"/>
    </source>
</evidence>
<dbReference type="AlphaFoldDB" id="A0A9R1UCI9"/>
<evidence type="ECO:0000256" key="16">
    <source>
        <dbReference type="ARBA" id="ARBA00045097"/>
    </source>
</evidence>
<keyword evidence="11" id="KW-0735">Signal-anchor</keyword>
<keyword evidence="10" id="KW-0256">Endoplasmic reticulum</keyword>
<dbReference type="SUPFAM" id="SSF48464">
    <property type="entry name" value="ENTH/VHS domain"/>
    <property type="match status" value="1"/>
</dbReference>
<evidence type="ECO:0000256" key="8">
    <source>
        <dbReference type="ARBA" id="ARBA00022679"/>
    </source>
</evidence>
<evidence type="ECO:0000256" key="3">
    <source>
        <dbReference type="ARBA" id="ARBA00004555"/>
    </source>
</evidence>
<proteinExistence type="inferred from homology"/>
<evidence type="ECO:0000313" key="19">
    <source>
        <dbReference type="EMBL" id="KAJ0184620.1"/>
    </source>
</evidence>
<comment type="caution">
    <text evidence="19">The sequence shown here is derived from an EMBL/GenBank/DDBJ whole genome shotgun (WGS) entry which is preliminary data.</text>
</comment>
<evidence type="ECO:0000256" key="2">
    <source>
        <dbReference type="ARBA" id="ARBA00004389"/>
    </source>
</evidence>
<organism evidence="19 20">
    <name type="scientific">Lactuca sativa</name>
    <name type="common">Garden lettuce</name>
    <dbReference type="NCBI Taxonomy" id="4236"/>
    <lineage>
        <taxon>Eukaryota</taxon>
        <taxon>Viridiplantae</taxon>
        <taxon>Streptophyta</taxon>
        <taxon>Embryophyta</taxon>
        <taxon>Tracheophyta</taxon>
        <taxon>Spermatophyta</taxon>
        <taxon>Magnoliopsida</taxon>
        <taxon>eudicotyledons</taxon>
        <taxon>Gunneridae</taxon>
        <taxon>Pentapetalae</taxon>
        <taxon>asterids</taxon>
        <taxon>campanulids</taxon>
        <taxon>Asterales</taxon>
        <taxon>Asteraceae</taxon>
        <taxon>Cichorioideae</taxon>
        <taxon>Cichorieae</taxon>
        <taxon>Lactucinae</taxon>
        <taxon>Lactuca</taxon>
    </lineage>
</organism>
<keyword evidence="15" id="KW-0968">Cytoplasmic vesicle</keyword>
<dbReference type="InterPro" id="IPR001173">
    <property type="entry name" value="Glyco_trans_2-like"/>
</dbReference>
<dbReference type="CDD" id="cd04188">
    <property type="entry name" value="DPG_synthase"/>
    <property type="match status" value="1"/>
</dbReference>
<dbReference type="GO" id="GO:0006487">
    <property type="term" value="P:protein N-linked glycosylation"/>
    <property type="evidence" value="ECO:0000318"/>
    <property type="project" value="GO_Central"/>
</dbReference>
<sequence length="557" mass="64340">MRIHLEAHPIFEDPNSLKPVPSIFHLVSSSYLLSLYAHSASSQKLNVVRCPYINDPAEKYISLIIPAFNEEHRLPAALDETMNYLQQRSRKDQSFSYEVIVVDDGSKDGTKKVAFDFVRKYKVDNGMLHSRGQLLLMLDADGATKVDDLEKLETQILAVAKMKGVEANGLSEGIGDIPIVAFGSRAHLEKKALATRKWYRNFLMKGFHLVVLLAAGPGVRDTQCGFKMFTRAAARKLFTNIRLKRWCFDVELVYLCKSFKIPISEISVNWSEIPGSKITPLSILNMLWELILMSLGYNPYRKWYLCKQYELISMKRKSEKKNMASSSSSFHELKKQASVFLKEKIKTARLVLTDVTPAQLLTEEATDEDSWPSDTRTMGLISRAAFEVDEYWRIVDVLHKRLWKFDKENWRGSYKALVLLEHLLTHGPERVSEEFQCDKEVIKEMSIFQHVDEKRFNWGLRVREKSERILKLLEEDRSFLKQERSKARELTSGIKGFGSFTQRSIEKRLGESRSQIYFRCNFNNDGDEGNKDLNYRNRDVGDDDEHQDRASLLSTYV</sequence>
<evidence type="ECO:0000256" key="4">
    <source>
        <dbReference type="ARBA" id="ARBA00004922"/>
    </source>
</evidence>
<dbReference type="Proteomes" id="UP000235145">
    <property type="component" value="Unassembled WGS sequence"/>
</dbReference>
<evidence type="ECO:0000256" key="10">
    <source>
        <dbReference type="ARBA" id="ARBA00022824"/>
    </source>
</evidence>
<dbReference type="Pfam" id="PF00535">
    <property type="entry name" value="Glycos_transf_2"/>
    <property type="match status" value="1"/>
</dbReference>
<comment type="subcellular location">
    <subcellularLocation>
        <location evidence="1">Cytoplasmic vesicle</location>
        <location evidence="1">Clathrin-coated vesicle</location>
    </subcellularLocation>
    <subcellularLocation>
        <location evidence="2">Endoplasmic reticulum membrane</location>
        <topology evidence="2">Single-pass membrane protein</topology>
    </subcellularLocation>
    <subcellularLocation>
        <location evidence="3">Golgi apparatus</location>
    </subcellularLocation>
</comment>
<name>A0A9R1UCI9_LACSA</name>
<dbReference type="GO" id="GO:0005794">
    <property type="term" value="C:Golgi apparatus"/>
    <property type="evidence" value="ECO:0007669"/>
    <property type="project" value="UniProtKB-SubCell"/>
</dbReference>
<feature type="domain" description="ENTH" evidence="18">
    <location>
        <begin position="350"/>
        <end position="483"/>
    </location>
</feature>
<dbReference type="EC" id="2.4.1.117" evidence="6"/>
<keyword evidence="9" id="KW-0812">Transmembrane</keyword>
<evidence type="ECO:0000256" key="5">
    <source>
        <dbReference type="ARBA" id="ARBA00006739"/>
    </source>
</evidence>
<keyword evidence="12" id="KW-1133">Transmembrane helix</keyword>
<keyword evidence="14" id="KW-0472">Membrane</keyword>
<reference evidence="19 20" key="1">
    <citation type="journal article" date="2017" name="Nat. Commun.">
        <title>Genome assembly with in vitro proximity ligation data and whole-genome triplication in lettuce.</title>
        <authorList>
            <person name="Reyes-Chin-Wo S."/>
            <person name="Wang Z."/>
            <person name="Yang X."/>
            <person name="Kozik A."/>
            <person name="Arikit S."/>
            <person name="Song C."/>
            <person name="Xia L."/>
            <person name="Froenicke L."/>
            <person name="Lavelle D.O."/>
            <person name="Truco M.J."/>
            <person name="Xia R."/>
            <person name="Zhu S."/>
            <person name="Xu C."/>
            <person name="Xu H."/>
            <person name="Xu X."/>
            <person name="Cox K."/>
            <person name="Korf I."/>
            <person name="Meyers B.C."/>
            <person name="Michelmore R.W."/>
        </authorList>
    </citation>
    <scope>NUCLEOTIDE SEQUENCE [LARGE SCALE GENOMIC DNA]</scope>
    <source>
        <strain evidence="20">cv. Salinas</strain>
        <tissue evidence="19">Seedlings</tissue>
    </source>
</reference>
<evidence type="ECO:0000256" key="12">
    <source>
        <dbReference type="ARBA" id="ARBA00022989"/>
    </source>
</evidence>
<comment type="pathway">
    <text evidence="4">Protein modification; protein glycosylation.</text>
</comment>
<dbReference type="EMBL" id="NBSK02000009">
    <property type="protein sequence ID" value="KAJ0184620.1"/>
    <property type="molecule type" value="Genomic_DNA"/>
</dbReference>
<dbReference type="InterPro" id="IPR008942">
    <property type="entry name" value="ENTH_VHS"/>
</dbReference>
<dbReference type="InterPro" id="IPR013809">
    <property type="entry name" value="ENTH"/>
</dbReference>
<dbReference type="Gene3D" id="3.90.550.10">
    <property type="entry name" value="Spore Coat Polysaccharide Biosynthesis Protein SpsA, Chain A"/>
    <property type="match status" value="1"/>
</dbReference>
<evidence type="ECO:0000256" key="1">
    <source>
        <dbReference type="ARBA" id="ARBA00004132"/>
    </source>
</evidence>
<dbReference type="Gene3D" id="1.25.40.90">
    <property type="match status" value="1"/>
</dbReference>
<dbReference type="GO" id="GO:0005789">
    <property type="term" value="C:endoplasmic reticulum membrane"/>
    <property type="evidence" value="ECO:0000318"/>
    <property type="project" value="GO_Central"/>
</dbReference>
<dbReference type="InterPro" id="IPR035518">
    <property type="entry name" value="DPG_synthase"/>
</dbReference>
<keyword evidence="7" id="KW-0328">Glycosyltransferase</keyword>
<evidence type="ECO:0000256" key="6">
    <source>
        <dbReference type="ARBA" id="ARBA00012583"/>
    </source>
</evidence>
<dbReference type="InterPro" id="IPR029044">
    <property type="entry name" value="Nucleotide-diphossugar_trans"/>
</dbReference>
<gene>
    <name evidence="19" type="ORF">LSAT_V11C900483560</name>
</gene>
<comment type="similarity">
    <text evidence="5">Belongs to the glycosyltransferase 2 family.</text>
</comment>
<dbReference type="PANTHER" id="PTHR10859:SF91">
    <property type="entry name" value="DOLICHYL-PHOSPHATE BETA-GLUCOSYLTRANSFERASE"/>
    <property type="match status" value="1"/>
</dbReference>
<keyword evidence="17" id="KW-0175">Coiled coil</keyword>
<keyword evidence="8" id="KW-0808">Transferase</keyword>
<dbReference type="Pfam" id="PF01417">
    <property type="entry name" value="ENTH"/>
    <property type="match status" value="1"/>
</dbReference>
<evidence type="ECO:0000256" key="17">
    <source>
        <dbReference type="SAM" id="Coils"/>
    </source>
</evidence>
<dbReference type="SUPFAM" id="SSF53448">
    <property type="entry name" value="Nucleotide-diphospho-sugar transferases"/>
    <property type="match status" value="1"/>
</dbReference>
<dbReference type="PROSITE" id="PS50942">
    <property type="entry name" value="ENTH"/>
    <property type="match status" value="1"/>
</dbReference>
<evidence type="ECO:0000256" key="14">
    <source>
        <dbReference type="ARBA" id="ARBA00023136"/>
    </source>
</evidence>
<dbReference type="GO" id="GO:0004581">
    <property type="term" value="F:dolichyl-phosphate beta-glucosyltransferase activity"/>
    <property type="evidence" value="ECO:0007669"/>
    <property type="project" value="UniProtKB-EC"/>
</dbReference>
<feature type="coiled-coil region" evidence="17">
    <location>
        <begin position="463"/>
        <end position="490"/>
    </location>
</feature>
<evidence type="ECO:0000256" key="13">
    <source>
        <dbReference type="ARBA" id="ARBA00023034"/>
    </source>
</evidence>
<dbReference type="SMART" id="SM00273">
    <property type="entry name" value="ENTH"/>
    <property type="match status" value="1"/>
</dbReference>
<comment type="catalytic activity">
    <reaction evidence="16">
        <text>a di-trans,poly-cis-dolichyl phosphate + UDP-alpha-D-glucose = a di-trans,poly-cis-dolichyl beta-D-glucosyl phosphate + UDP</text>
        <dbReference type="Rhea" id="RHEA:15401"/>
        <dbReference type="Rhea" id="RHEA-COMP:19498"/>
        <dbReference type="Rhea" id="RHEA-COMP:19502"/>
        <dbReference type="ChEBI" id="CHEBI:57525"/>
        <dbReference type="ChEBI" id="CHEBI:57683"/>
        <dbReference type="ChEBI" id="CHEBI:58223"/>
        <dbReference type="ChEBI" id="CHEBI:58885"/>
        <dbReference type="EC" id="2.4.1.117"/>
    </reaction>
    <physiologicalReaction direction="left-to-right" evidence="16">
        <dbReference type="Rhea" id="RHEA:15402"/>
    </physiologicalReaction>
</comment>
<evidence type="ECO:0000256" key="7">
    <source>
        <dbReference type="ARBA" id="ARBA00022676"/>
    </source>
</evidence>
<evidence type="ECO:0000259" key="18">
    <source>
        <dbReference type="PROSITE" id="PS50942"/>
    </source>
</evidence>
<accession>A0A9R1UCI9</accession>